<feature type="domain" description="tRNA pseudouridylate synthase B C-terminal" evidence="8">
    <location>
        <begin position="222"/>
        <end position="264"/>
    </location>
</feature>
<dbReference type="RefSeq" id="WP_066603678.1">
    <property type="nucleotide sequence ID" value="NZ_KQ130434.1"/>
</dbReference>
<feature type="domain" description="Pseudouridine synthase II N-terminal" evidence="7">
    <location>
        <begin position="34"/>
        <end position="159"/>
    </location>
</feature>
<evidence type="ECO:0000259" key="8">
    <source>
        <dbReference type="Pfam" id="PF16198"/>
    </source>
</evidence>
<dbReference type="SUPFAM" id="SSF55120">
    <property type="entry name" value="Pseudouridine synthase"/>
    <property type="match status" value="1"/>
</dbReference>
<feature type="active site" description="Nucleophile" evidence="5">
    <location>
        <position position="43"/>
    </location>
</feature>
<dbReference type="Pfam" id="PF01509">
    <property type="entry name" value="TruB_N"/>
    <property type="match status" value="1"/>
</dbReference>
<dbReference type="EMBL" id="JACT01000001">
    <property type="protein sequence ID" value="KMS58627.1"/>
    <property type="molecule type" value="Genomic_DNA"/>
</dbReference>
<dbReference type="PANTHER" id="PTHR13767">
    <property type="entry name" value="TRNA-PSEUDOURIDINE SYNTHASE"/>
    <property type="match status" value="1"/>
</dbReference>
<dbReference type="Gene3D" id="3.30.2350.10">
    <property type="entry name" value="Pseudouridine synthase"/>
    <property type="match status" value="1"/>
</dbReference>
<keyword evidence="4 5" id="KW-0413">Isomerase</keyword>
<dbReference type="GO" id="GO:0160148">
    <property type="term" value="F:tRNA pseudouridine(55) synthase activity"/>
    <property type="evidence" value="ECO:0007669"/>
    <property type="project" value="UniProtKB-EC"/>
</dbReference>
<comment type="catalytic activity">
    <reaction evidence="1 5">
        <text>uridine(55) in tRNA = pseudouridine(55) in tRNA</text>
        <dbReference type="Rhea" id="RHEA:42532"/>
        <dbReference type="Rhea" id="RHEA-COMP:10101"/>
        <dbReference type="Rhea" id="RHEA-COMP:10102"/>
        <dbReference type="ChEBI" id="CHEBI:65314"/>
        <dbReference type="ChEBI" id="CHEBI:65315"/>
        <dbReference type="EC" id="5.4.99.25"/>
    </reaction>
</comment>
<feature type="region of interest" description="Disordered" evidence="6">
    <location>
        <begin position="158"/>
        <end position="201"/>
    </location>
</feature>
<comment type="function">
    <text evidence="5">Responsible for synthesis of pseudouridine from uracil-55 in the psi GC loop of transfer RNAs.</text>
</comment>
<dbReference type="InterPro" id="IPR002501">
    <property type="entry name" value="PsdUridine_synth_N"/>
</dbReference>
<dbReference type="HAMAP" id="MF_01080">
    <property type="entry name" value="TruB_bact"/>
    <property type="match status" value="1"/>
</dbReference>
<proteinExistence type="inferred from homology"/>
<sequence>MHGWIILDKAHGLGSTQAVSAVKRALRISEAGKWKVGHGGTLDPLATGVLPIAIGEATKLAGRMLDSDKIYDFTVAFGVQTDTLDLEGKGIAQSDVRPTLAQVQAVLPRFTGPIEQAPPAYSAILIDGQRAYDLARKGEEVEMKRRSVTIHGLHISSSQGAEDSGVCPQGGLAQLGAGEREAGPAPTSARQQAAKPSYPLPHGERVSEITLRAHVSKGTYIRSLARDIALALGTVGHVTMLRRVKAGPFTLESAISLDKLDQAARGGGIGGLMLPLTAGLDDIPALPVSPDQAIALRQGKILTGIAATDGQYLATLGDIPVALVRSDDHQIVVVRGFNLMSREDD</sequence>
<evidence type="ECO:0000256" key="6">
    <source>
        <dbReference type="SAM" id="MobiDB-lite"/>
    </source>
</evidence>
<accession>A0A0J7Y4P6</accession>
<dbReference type="PANTHER" id="PTHR13767:SF2">
    <property type="entry name" value="PSEUDOURIDYLATE SYNTHASE TRUB1"/>
    <property type="match status" value="1"/>
</dbReference>
<dbReference type="GO" id="GO:0003723">
    <property type="term" value="F:RNA binding"/>
    <property type="evidence" value="ECO:0007669"/>
    <property type="project" value="InterPro"/>
</dbReference>
<evidence type="ECO:0000256" key="4">
    <source>
        <dbReference type="ARBA" id="ARBA00023235"/>
    </source>
</evidence>
<dbReference type="PATRIC" id="fig|1420583.3.peg.2246"/>
<dbReference type="GO" id="GO:0031119">
    <property type="term" value="P:tRNA pseudouridine synthesis"/>
    <property type="evidence" value="ECO:0007669"/>
    <property type="project" value="UniProtKB-UniRule"/>
</dbReference>
<evidence type="ECO:0000256" key="5">
    <source>
        <dbReference type="HAMAP-Rule" id="MF_01080"/>
    </source>
</evidence>
<keyword evidence="10" id="KW-1185">Reference proteome</keyword>
<dbReference type="CDD" id="cd02573">
    <property type="entry name" value="PseudoU_synth_EcTruB"/>
    <property type="match status" value="1"/>
</dbReference>
<reference evidence="9 10" key="1">
    <citation type="journal article" date="2015" name="G3 (Bethesda)">
        <title>Insights into Ongoing Evolution of the Hexachlorocyclohexane Catabolic Pathway from Comparative Genomics of Ten Sphingomonadaceae Strains.</title>
        <authorList>
            <person name="Pearce S.L."/>
            <person name="Oakeshott J.G."/>
            <person name="Pandey G."/>
        </authorList>
    </citation>
    <scope>NUCLEOTIDE SEQUENCE [LARGE SCALE GENOMIC DNA]</scope>
    <source>
        <strain evidence="9 10">LL01</strain>
    </source>
</reference>
<dbReference type="InterPro" id="IPR032819">
    <property type="entry name" value="TruB_C"/>
</dbReference>
<dbReference type="EC" id="5.4.99.25" evidence="5"/>
<dbReference type="GO" id="GO:1990481">
    <property type="term" value="P:mRNA pseudouridine synthesis"/>
    <property type="evidence" value="ECO:0007669"/>
    <property type="project" value="TreeGrafter"/>
</dbReference>
<evidence type="ECO:0000256" key="1">
    <source>
        <dbReference type="ARBA" id="ARBA00000385"/>
    </source>
</evidence>
<name>A0A0J7Y4P6_9SPHN</name>
<evidence type="ECO:0000259" key="7">
    <source>
        <dbReference type="Pfam" id="PF01509"/>
    </source>
</evidence>
<dbReference type="Proteomes" id="UP000052232">
    <property type="component" value="Unassembled WGS sequence"/>
</dbReference>
<evidence type="ECO:0000313" key="9">
    <source>
        <dbReference type="EMBL" id="KMS58627.1"/>
    </source>
</evidence>
<dbReference type="InterPro" id="IPR014780">
    <property type="entry name" value="tRNA_psdUridine_synth_TruB"/>
</dbReference>
<evidence type="ECO:0000256" key="2">
    <source>
        <dbReference type="ARBA" id="ARBA00005642"/>
    </source>
</evidence>
<comment type="similarity">
    <text evidence="2 5">Belongs to the pseudouridine synthase TruB family. Type 1 subfamily.</text>
</comment>
<organism evidence="9 10">
    <name type="scientific">Sphingobium cupriresistens LL01</name>
    <dbReference type="NCBI Taxonomy" id="1420583"/>
    <lineage>
        <taxon>Bacteria</taxon>
        <taxon>Pseudomonadati</taxon>
        <taxon>Pseudomonadota</taxon>
        <taxon>Alphaproteobacteria</taxon>
        <taxon>Sphingomonadales</taxon>
        <taxon>Sphingomonadaceae</taxon>
        <taxon>Sphingobium</taxon>
    </lineage>
</organism>
<keyword evidence="3 5" id="KW-0819">tRNA processing</keyword>
<dbReference type="InterPro" id="IPR020103">
    <property type="entry name" value="PsdUridine_synth_cat_dom_sf"/>
</dbReference>
<comment type="caution">
    <text evidence="9">The sequence shown here is derived from an EMBL/GenBank/DDBJ whole genome shotgun (WGS) entry which is preliminary data.</text>
</comment>
<gene>
    <name evidence="5" type="primary">truB</name>
    <name evidence="9" type="ORF">V473_11145</name>
</gene>
<dbReference type="NCBIfam" id="TIGR00431">
    <property type="entry name" value="TruB"/>
    <property type="match status" value="1"/>
</dbReference>
<protein>
    <recommendedName>
        <fullName evidence="5">tRNA pseudouridine synthase B</fullName>
        <ecNumber evidence="5">5.4.99.25</ecNumber>
    </recommendedName>
    <alternativeName>
        <fullName evidence="5">tRNA pseudouridine(55) synthase</fullName>
        <shortName evidence="5">Psi55 synthase</shortName>
    </alternativeName>
    <alternativeName>
        <fullName evidence="5">tRNA pseudouridylate synthase</fullName>
    </alternativeName>
    <alternativeName>
        <fullName evidence="5">tRNA-uridine isomerase</fullName>
    </alternativeName>
</protein>
<evidence type="ECO:0000313" key="10">
    <source>
        <dbReference type="Proteomes" id="UP000052232"/>
    </source>
</evidence>
<dbReference type="Pfam" id="PF16198">
    <property type="entry name" value="TruB_C_2"/>
    <property type="match status" value="1"/>
</dbReference>
<dbReference type="STRING" id="1420583.V473_11145"/>
<evidence type="ECO:0000256" key="3">
    <source>
        <dbReference type="ARBA" id="ARBA00022694"/>
    </source>
</evidence>
<dbReference type="AlphaFoldDB" id="A0A0J7Y4P6"/>